<dbReference type="InterPro" id="IPR016195">
    <property type="entry name" value="Pol/histidinol_Pase-like"/>
</dbReference>
<evidence type="ECO:0000256" key="1">
    <source>
        <dbReference type="ARBA" id="ARBA00004496"/>
    </source>
</evidence>
<dbReference type="RefSeq" id="WP_002649990.1">
    <property type="nucleotide sequence ID" value="NZ_AANZ01000002.1"/>
</dbReference>
<dbReference type="InterPro" id="IPR029460">
    <property type="entry name" value="DNAPol_HHH"/>
</dbReference>
<dbReference type="InterPro" id="IPR004365">
    <property type="entry name" value="NA-bd_OB_tRNA"/>
</dbReference>
<evidence type="ECO:0000256" key="2">
    <source>
        <dbReference type="ARBA" id="ARBA00012417"/>
    </source>
</evidence>
<evidence type="ECO:0000259" key="9">
    <source>
        <dbReference type="SMART" id="SM00481"/>
    </source>
</evidence>
<dbReference type="GO" id="GO:0003676">
    <property type="term" value="F:nucleic acid binding"/>
    <property type="evidence" value="ECO:0007669"/>
    <property type="project" value="InterPro"/>
</dbReference>
<feature type="domain" description="Polymerase/histidinol phosphatase N-terminal" evidence="9">
    <location>
        <begin position="7"/>
        <end position="74"/>
    </location>
</feature>
<keyword evidence="4" id="KW-0808">Transferase</keyword>
<comment type="subcellular location">
    <subcellularLocation>
        <location evidence="1">Cytoplasm</location>
    </subcellularLocation>
</comment>
<dbReference type="CDD" id="cd12113">
    <property type="entry name" value="PHP_PolIIIA_DnaE3"/>
    <property type="match status" value="1"/>
</dbReference>
<dbReference type="Pfam" id="PF17657">
    <property type="entry name" value="DNA_pol3_finger"/>
    <property type="match status" value="1"/>
</dbReference>
<dbReference type="InterPro" id="IPR040982">
    <property type="entry name" value="DNA_pol3_finger"/>
</dbReference>
<dbReference type="Pfam" id="PF14579">
    <property type="entry name" value="HHH_6"/>
    <property type="match status" value="1"/>
</dbReference>
<accession>A3ZMH5</accession>
<evidence type="ECO:0000256" key="5">
    <source>
        <dbReference type="ARBA" id="ARBA00022695"/>
    </source>
</evidence>
<keyword evidence="7" id="KW-0239">DNA-directed DNA polymerase</keyword>
<gene>
    <name evidence="10" type="ORF">DSM3645_00500</name>
</gene>
<keyword evidence="5" id="KW-0548">Nucleotidyltransferase</keyword>
<dbReference type="EMBL" id="AANZ01000002">
    <property type="protein sequence ID" value="EAQ82148.1"/>
    <property type="molecule type" value="Genomic_DNA"/>
</dbReference>
<dbReference type="Pfam" id="PF02811">
    <property type="entry name" value="PHP"/>
    <property type="match status" value="1"/>
</dbReference>
<keyword evidence="6" id="KW-0235">DNA replication</keyword>
<dbReference type="Gene3D" id="1.10.10.1600">
    <property type="entry name" value="Bacterial DNA polymerase III alpha subunit, thumb domain"/>
    <property type="match status" value="1"/>
</dbReference>
<dbReference type="Gene3D" id="2.40.50.140">
    <property type="entry name" value="Nucleic acid-binding proteins"/>
    <property type="match status" value="1"/>
</dbReference>
<evidence type="ECO:0000256" key="7">
    <source>
        <dbReference type="ARBA" id="ARBA00022932"/>
    </source>
</evidence>
<dbReference type="PANTHER" id="PTHR32294:SF0">
    <property type="entry name" value="DNA POLYMERASE III SUBUNIT ALPHA"/>
    <property type="match status" value="1"/>
</dbReference>
<dbReference type="InterPro" id="IPR012340">
    <property type="entry name" value="NA-bd_OB-fold"/>
</dbReference>
<dbReference type="SUPFAM" id="SSF89550">
    <property type="entry name" value="PHP domain-like"/>
    <property type="match status" value="1"/>
</dbReference>
<organism evidence="10 11">
    <name type="scientific">Blastopirellula marina DSM 3645</name>
    <dbReference type="NCBI Taxonomy" id="314230"/>
    <lineage>
        <taxon>Bacteria</taxon>
        <taxon>Pseudomonadati</taxon>
        <taxon>Planctomycetota</taxon>
        <taxon>Planctomycetia</taxon>
        <taxon>Pirellulales</taxon>
        <taxon>Pirellulaceae</taxon>
        <taxon>Blastopirellula</taxon>
    </lineage>
</organism>
<name>A3ZMH5_9BACT</name>
<sequence length="1181" mass="131855">MSDRRFVHLHCHTHYSLLDGAGSIPRLVGRAKDHGMNALAITDHGNLHGALQFYRACKAAEINPVIGYEAYIAPGSRFEKSGSQRDSNYHLTLLAQNKIGFRNLVKLSSAAYLEGFYFKPRIDKELLEKYSEGIICLSGCVSSEFSKTILRGTSTEELEKEGANVASWFQRVFKDRYFIEIMNNGLDIQRMQLEGAVDIANKIGVPLVATSDTHYVDQDDAEAQDVMLCINTGKFRTDTNRMRMENDQFFLRSQEQMYADFPRLEDAVARSQEIADTVDLDLELGKRHFPTYTLPPEKTADGYLRELCIQGLKERYEGNEEMLPGGELSEVVMARLDRELGVISRLGFPNYFLIVWDFVVEARKQNIPATARGSGVGAIVCYALYMSHVCPIKYDLLFERFLDENRLEAPDIDIDFDKERRGLVIRYVKDKYGEDNVAQIGTFGTLAARAAIKDVGRALGLPLDRVNAITGMVPETLGIKLKTAIETSEELKQAYENDGEAREVLSLAMKIEGLARNVGTHAAAVVIADRPLTEYVPLCRVTGKEDLITQWSMNDVEDAGLLKMDFLGLRNLTILRNAIDLIETREGKPFDIHKMPLDDEETFALLRRGETKGVFQLESGGIRDLLRRMKPDSFLDIIATNALYRPGPLEGGMVDEYIEVKNGRKAAEYKHPVLEKILEETNGVMVYQEQVMRILNQLGDIPLAKAYTCIKAISKKKESLIQQNREQFMIGAVEKGLTKKEAEEFWEMIVKFAGYGFNKSHSTAYALVAYQTAYLKTHYPKEFMAALLSGDISGRNFKTKDALVEHMEDSERMEIDVVAPDVNTSDVQFAVVDGKIPFALSAIKGCGGGAAEAIVAARRKDGPFTDIFDFCERVDASQCNRAAIETLIKAGAFDSMSTNRAQLSSVLDKAIQSGAAALADRKAGQKNLFAAMEEASGAASKAVKLPDVEEWNEREKLLYEKEVLGFFLTSHPLAEYGQSFAIYCTHTTTDIPQMKDKQDVVMGGMITSIKLAHTKRARPGSNNTKYANFDLEDVNGAIRCIMWPEQYANLGDLVKTEAVFIIEGRVDKRGGGDDEANLIVNNLVPIEDAHSRYTKGVRIRIDEAHHGAEILPSLNEILRAYPGDCDLQLVLQLTDGHAALLRTSRRVDVSLEMRDRVDQLLGEGNFKLITAPPNSRRPSKN</sequence>
<dbReference type="Gene3D" id="1.10.150.870">
    <property type="match status" value="1"/>
</dbReference>
<evidence type="ECO:0000256" key="8">
    <source>
        <dbReference type="ARBA" id="ARBA00049244"/>
    </source>
</evidence>
<evidence type="ECO:0000256" key="4">
    <source>
        <dbReference type="ARBA" id="ARBA00022679"/>
    </source>
</evidence>
<dbReference type="AlphaFoldDB" id="A3ZMH5"/>
<dbReference type="NCBIfam" id="NF004226">
    <property type="entry name" value="PRK05673.1"/>
    <property type="match status" value="1"/>
</dbReference>
<dbReference type="OrthoDB" id="9803237at2"/>
<dbReference type="GO" id="GO:0006260">
    <property type="term" value="P:DNA replication"/>
    <property type="evidence" value="ECO:0007669"/>
    <property type="project" value="UniProtKB-KW"/>
</dbReference>
<dbReference type="HOGENOM" id="CLU_001600_0_0_0"/>
<comment type="catalytic activity">
    <reaction evidence="8">
        <text>DNA(n) + a 2'-deoxyribonucleoside 5'-triphosphate = DNA(n+1) + diphosphate</text>
        <dbReference type="Rhea" id="RHEA:22508"/>
        <dbReference type="Rhea" id="RHEA-COMP:17339"/>
        <dbReference type="Rhea" id="RHEA-COMP:17340"/>
        <dbReference type="ChEBI" id="CHEBI:33019"/>
        <dbReference type="ChEBI" id="CHEBI:61560"/>
        <dbReference type="ChEBI" id="CHEBI:173112"/>
        <dbReference type="EC" id="2.7.7.7"/>
    </reaction>
</comment>
<dbReference type="STRING" id="314230.DSM3645_00500"/>
<dbReference type="InterPro" id="IPR004805">
    <property type="entry name" value="DnaE2/DnaE/PolC"/>
</dbReference>
<evidence type="ECO:0000256" key="6">
    <source>
        <dbReference type="ARBA" id="ARBA00022705"/>
    </source>
</evidence>
<dbReference type="GO" id="GO:0008408">
    <property type="term" value="F:3'-5' exonuclease activity"/>
    <property type="evidence" value="ECO:0007669"/>
    <property type="project" value="InterPro"/>
</dbReference>
<evidence type="ECO:0000256" key="3">
    <source>
        <dbReference type="ARBA" id="ARBA00019114"/>
    </source>
</evidence>
<dbReference type="Proteomes" id="UP000004358">
    <property type="component" value="Unassembled WGS sequence"/>
</dbReference>
<dbReference type="CDD" id="cd04485">
    <property type="entry name" value="DnaE_OBF"/>
    <property type="match status" value="1"/>
</dbReference>
<dbReference type="InterPro" id="IPR004013">
    <property type="entry name" value="PHP_dom"/>
</dbReference>
<reference evidence="10 11" key="1">
    <citation type="submission" date="2006-02" db="EMBL/GenBank/DDBJ databases">
        <authorList>
            <person name="Amann R."/>
            <person name="Ferriera S."/>
            <person name="Johnson J."/>
            <person name="Kravitz S."/>
            <person name="Halpern A."/>
            <person name="Remington K."/>
            <person name="Beeson K."/>
            <person name="Tran B."/>
            <person name="Rogers Y.-H."/>
            <person name="Friedman R."/>
            <person name="Venter J.C."/>
        </authorList>
    </citation>
    <scope>NUCLEOTIDE SEQUENCE [LARGE SCALE GENOMIC DNA]</scope>
    <source>
        <strain evidence="10 11">DSM 3645</strain>
    </source>
</reference>
<dbReference type="PANTHER" id="PTHR32294">
    <property type="entry name" value="DNA POLYMERASE III SUBUNIT ALPHA"/>
    <property type="match status" value="1"/>
</dbReference>
<dbReference type="SMART" id="SM00481">
    <property type="entry name" value="POLIIIAc"/>
    <property type="match status" value="1"/>
</dbReference>
<dbReference type="Gene3D" id="3.20.20.140">
    <property type="entry name" value="Metal-dependent hydrolases"/>
    <property type="match status" value="1"/>
</dbReference>
<dbReference type="InterPro" id="IPR011708">
    <property type="entry name" value="DNA_pol3_alpha_NTPase_dom"/>
</dbReference>
<comment type="caution">
    <text evidence="10">The sequence shown here is derived from an EMBL/GenBank/DDBJ whole genome shotgun (WGS) entry which is preliminary data.</text>
</comment>
<dbReference type="InterPro" id="IPR041931">
    <property type="entry name" value="DNA_pol3_alpha_thumb_dom"/>
</dbReference>
<dbReference type="Pfam" id="PF01336">
    <property type="entry name" value="tRNA_anti-codon"/>
    <property type="match status" value="1"/>
</dbReference>
<dbReference type="GO" id="GO:0003887">
    <property type="term" value="F:DNA-directed DNA polymerase activity"/>
    <property type="evidence" value="ECO:0007669"/>
    <property type="project" value="UniProtKB-KW"/>
</dbReference>
<evidence type="ECO:0000313" key="10">
    <source>
        <dbReference type="EMBL" id="EAQ82148.1"/>
    </source>
</evidence>
<dbReference type="InterPro" id="IPR003141">
    <property type="entry name" value="Pol/His_phosphatase_N"/>
</dbReference>
<dbReference type="EC" id="2.7.7.7" evidence="2"/>
<protein>
    <recommendedName>
        <fullName evidence="3">DNA polymerase III subunit alpha</fullName>
        <ecNumber evidence="2">2.7.7.7</ecNumber>
    </recommendedName>
</protein>
<dbReference type="Pfam" id="PF07733">
    <property type="entry name" value="DNA_pol3_alpha"/>
    <property type="match status" value="1"/>
</dbReference>
<evidence type="ECO:0000313" key="11">
    <source>
        <dbReference type="Proteomes" id="UP000004358"/>
    </source>
</evidence>
<dbReference type="GO" id="GO:0005737">
    <property type="term" value="C:cytoplasm"/>
    <property type="evidence" value="ECO:0007669"/>
    <property type="project" value="UniProtKB-SubCell"/>
</dbReference>
<dbReference type="NCBIfam" id="TIGR00594">
    <property type="entry name" value="polc"/>
    <property type="match status" value="1"/>
</dbReference>
<proteinExistence type="predicted"/>